<accession>A0AAV2LW29</accession>
<evidence type="ECO:0000256" key="1">
    <source>
        <dbReference type="SAM" id="MobiDB-lite"/>
    </source>
</evidence>
<proteinExistence type="predicted"/>
<evidence type="ECO:0000313" key="2">
    <source>
        <dbReference type="EMBL" id="CAL1605251.1"/>
    </source>
</evidence>
<sequence>MLSTRLGQALKHFSLSHTREQGAGIGPGKPRGGLRRDGPRCSFLVGVGEQLRRCGTGKSSSARWEKDRPFVRAASSNRVEVVDPWIAQGSGPRSKTRPTGPEEVSKKVPKRFTSKS</sequence>
<name>A0AAV2LW29_KNICA</name>
<keyword evidence="3" id="KW-1185">Reference proteome</keyword>
<reference evidence="2 3" key="1">
    <citation type="submission" date="2024-04" db="EMBL/GenBank/DDBJ databases">
        <authorList>
            <person name="Waldvogel A.-M."/>
            <person name="Schoenle A."/>
        </authorList>
    </citation>
    <scope>NUCLEOTIDE SEQUENCE [LARGE SCALE GENOMIC DNA]</scope>
</reference>
<evidence type="ECO:0000313" key="3">
    <source>
        <dbReference type="Proteomes" id="UP001497482"/>
    </source>
</evidence>
<dbReference type="Proteomes" id="UP001497482">
    <property type="component" value="Chromosome 5"/>
</dbReference>
<dbReference type="AlphaFoldDB" id="A0AAV2LW29"/>
<feature type="region of interest" description="Disordered" evidence="1">
    <location>
        <begin position="82"/>
        <end position="116"/>
    </location>
</feature>
<protein>
    <submittedName>
        <fullName evidence="2">Uncharacterized protein</fullName>
    </submittedName>
</protein>
<gene>
    <name evidence="2" type="ORF">KC01_LOCUS32666</name>
</gene>
<organism evidence="2 3">
    <name type="scientific">Knipowitschia caucasica</name>
    <name type="common">Caucasian dwarf goby</name>
    <name type="synonym">Pomatoschistus caucasicus</name>
    <dbReference type="NCBI Taxonomy" id="637954"/>
    <lineage>
        <taxon>Eukaryota</taxon>
        <taxon>Metazoa</taxon>
        <taxon>Chordata</taxon>
        <taxon>Craniata</taxon>
        <taxon>Vertebrata</taxon>
        <taxon>Euteleostomi</taxon>
        <taxon>Actinopterygii</taxon>
        <taxon>Neopterygii</taxon>
        <taxon>Teleostei</taxon>
        <taxon>Neoteleostei</taxon>
        <taxon>Acanthomorphata</taxon>
        <taxon>Gobiaria</taxon>
        <taxon>Gobiiformes</taxon>
        <taxon>Gobioidei</taxon>
        <taxon>Gobiidae</taxon>
        <taxon>Gobiinae</taxon>
        <taxon>Knipowitschia</taxon>
    </lineage>
</organism>
<dbReference type="EMBL" id="OZ035827">
    <property type="protein sequence ID" value="CAL1605251.1"/>
    <property type="molecule type" value="Genomic_DNA"/>
</dbReference>
<feature type="region of interest" description="Disordered" evidence="1">
    <location>
        <begin position="1"/>
        <end position="39"/>
    </location>
</feature>
<feature type="compositionally biased region" description="Basic residues" evidence="1">
    <location>
        <begin position="107"/>
        <end position="116"/>
    </location>
</feature>